<keyword evidence="2" id="KW-0472">Membrane</keyword>
<dbReference type="Proteomes" id="UP000220922">
    <property type="component" value="Unassembled WGS sequence"/>
</dbReference>
<dbReference type="OrthoDB" id="9822585at2"/>
<organism evidence="3 4">
    <name type="scientific">Candidatus Chloroploca asiatica</name>
    <dbReference type="NCBI Taxonomy" id="1506545"/>
    <lineage>
        <taxon>Bacteria</taxon>
        <taxon>Bacillati</taxon>
        <taxon>Chloroflexota</taxon>
        <taxon>Chloroflexia</taxon>
        <taxon>Chloroflexales</taxon>
        <taxon>Chloroflexineae</taxon>
        <taxon>Oscillochloridaceae</taxon>
        <taxon>Candidatus Chloroploca</taxon>
    </lineage>
</organism>
<dbReference type="EMBL" id="LYXE01000114">
    <property type="protein sequence ID" value="PDV97994.1"/>
    <property type="molecule type" value="Genomic_DNA"/>
</dbReference>
<proteinExistence type="predicted"/>
<dbReference type="SUPFAM" id="SSF49478">
    <property type="entry name" value="Cna protein B-type domain"/>
    <property type="match status" value="1"/>
</dbReference>
<gene>
    <name evidence="3" type="ORF">A9Q02_16510</name>
</gene>
<keyword evidence="4" id="KW-1185">Reference proteome</keyword>
<keyword evidence="2" id="KW-1133">Transmembrane helix</keyword>
<evidence type="ECO:0000256" key="2">
    <source>
        <dbReference type="SAM" id="Phobius"/>
    </source>
</evidence>
<comment type="caution">
    <text evidence="3">The sequence shown here is derived from an EMBL/GenBank/DDBJ whole genome shotgun (WGS) entry which is preliminary data.</text>
</comment>
<evidence type="ECO:0000256" key="1">
    <source>
        <dbReference type="SAM" id="MobiDB-lite"/>
    </source>
</evidence>
<reference evidence="3 4" key="1">
    <citation type="submission" date="2016-05" db="EMBL/GenBank/DDBJ databases">
        <authorList>
            <person name="Lavstsen T."/>
            <person name="Jespersen J.S."/>
        </authorList>
    </citation>
    <scope>NUCLEOTIDE SEQUENCE [LARGE SCALE GENOMIC DNA]</scope>
    <source>
        <strain evidence="3 4">B7-9</strain>
    </source>
</reference>
<sequence length="248" mass="25394">MRWWWGGSVLLVLLLGLVSRVTAAPPLGAVLVVSLRDEHGTGLADVTVLIRDAAGSQLIQRATTDATGMATVPELAAGQVRVAVQGRVAGLPLFLAGAEVDGIKFTLHPGTNRLDLRAEASGLVRPDPGTMIAGDQPVPVPDGVAAAMQATLQTLPLLPPAPPVAPPLAEGSASPTWLSAPSADLRMATAPPSRAEAGGSALSPAPRDAGTATAPRALLHGWVAWLLMGCLLVLAVATGQIWWRGRNA</sequence>
<dbReference type="RefSeq" id="WP_097653921.1">
    <property type="nucleotide sequence ID" value="NZ_LYXE01000114.1"/>
</dbReference>
<evidence type="ECO:0000313" key="4">
    <source>
        <dbReference type="Proteomes" id="UP000220922"/>
    </source>
</evidence>
<evidence type="ECO:0000313" key="3">
    <source>
        <dbReference type="EMBL" id="PDV97994.1"/>
    </source>
</evidence>
<name>A0A2H3KJB3_9CHLR</name>
<feature type="region of interest" description="Disordered" evidence="1">
    <location>
        <begin position="187"/>
        <end position="210"/>
    </location>
</feature>
<keyword evidence="2" id="KW-0812">Transmembrane</keyword>
<evidence type="ECO:0008006" key="5">
    <source>
        <dbReference type="Google" id="ProtNLM"/>
    </source>
</evidence>
<dbReference type="InterPro" id="IPR013783">
    <property type="entry name" value="Ig-like_fold"/>
</dbReference>
<accession>A0A2H3KJB3</accession>
<dbReference type="AlphaFoldDB" id="A0A2H3KJB3"/>
<protein>
    <recommendedName>
        <fullName evidence="5">Carboxypeptidase regulatory-like domain-containing protein</fullName>
    </recommendedName>
</protein>
<dbReference type="Gene3D" id="2.60.40.10">
    <property type="entry name" value="Immunoglobulins"/>
    <property type="match status" value="1"/>
</dbReference>
<feature type="transmembrane region" description="Helical" evidence="2">
    <location>
        <begin position="222"/>
        <end position="243"/>
    </location>
</feature>